<comment type="subcellular location">
    <subcellularLocation>
        <location evidence="1">Cell envelope</location>
    </subcellularLocation>
</comment>
<evidence type="ECO:0000256" key="6">
    <source>
        <dbReference type="SAM" id="Phobius"/>
    </source>
</evidence>
<keyword evidence="10" id="KW-1185">Reference proteome</keyword>
<dbReference type="InterPro" id="IPR011990">
    <property type="entry name" value="TPR-like_helical_dom_sf"/>
</dbReference>
<feature type="coiled-coil region" evidence="5">
    <location>
        <begin position="32"/>
        <end position="66"/>
    </location>
</feature>
<dbReference type="GO" id="GO:0030313">
    <property type="term" value="C:cell envelope"/>
    <property type="evidence" value="ECO:0007669"/>
    <property type="project" value="UniProtKB-SubCell"/>
</dbReference>
<feature type="transmembrane region" description="Helical" evidence="6">
    <location>
        <begin position="99"/>
        <end position="118"/>
    </location>
</feature>
<dbReference type="Pfam" id="PF23892">
    <property type="entry name" value="Ig_CycH"/>
    <property type="match status" value="1"/>
</dbReference>
<keyword evidence="4" id="KW-0802">TPR repeat</keyword>
<evidence type="ECO:0000259" key="7">
    <source>
        <dbReference type="Pfam" id="PF23892"/>
    </source>
</evidence>
<dbReference type="SUPFAM" id="SSF48452">
    <property type="entry name" value="TPR-like"/>
    <property type="match status" value="1"/>
</dbReference>
<keyword evidence="6" id="KW-0812">Transmembrane</keyword>
<feature type="domain" description="Cytochrome c-type biogenesis protein H TPR" evidence="8">
    <location>
        <begin position="129"/>
        <end position="258"/>
    </location>
</feature>
<organism evidence="9 10">
    <name type="scientific">Arenicella chitinivorans</name>
    <dbReference type="NCBI Taxonomy" id="1329800"/>
    <lineage>
        <taxon>Bacteria</taxon>
        <taxon>Pseudomonadati</taxon>
        <taxon>Pseudomonadota</taxon>
        <taxon>Gammaproteobacteria</taxon>
        <taxon>Arenicellales</taxon>
        <taxon>Arenicellaceae</taxon>
        <taxon>Arenicella</taxon>
    </lineage>
</organism>
<dbReference type="InterPro" id="IPR056413">
    <property type="entry name" value="TPR_CcmH_CycH"/>
</dbReference>
<reference evidence="9" key="1">
    <citation type="journal article" date="2014" name="Int. J. Syst. Evol. Microbiol.">
        <title>Complete genome sequence of Corynebacterium casei LMG S-19264T (=DSM 44701T), isolated from a smear-ripened cheese.</title>
        <authorList>
            <consortium name="US DOE Joint Genome Institute (JGI-PGF)"/>
            <person name="Walter F."/>
            <person name="Albersmeier A."/>
            <person name="Kalinowski J."/>
            <person name="Ruckert C."/>
        </authorList>
    </citation>
    <scope>NUCLEOTIDE SEQUENCE</scope>
    <source>
        <strain evidence="9">KCTC 12711</strain>
    </source>
</reference>
<evidence type="ECO:0000256" key="5">
    <source>
        <dbReference type="SAM" id="Coils"/>
    </source>
</evidence>
<gene>
    <name evidence="9" type="ORF">GCM10008090_09550</name>
</gene>
<name>A0A918RL24_9GAMM</name>
<dbReference type="Proteomes" id="UP000614811">
    <property type="component" value="Unassembled WGS sequence"/>
</dbReference>
<dbReference type="NCBIfam" id="TIGR03142">
    <property type="entry name" value="cytochro_ccmI"/>
    <property type="match status" value="1"/>
</dbReference>
<keyword evidence="6" id="KW-0472">Membrane</keyword>
<evidence type="ECO:0000256" key="3">
    <source>
        <dbReference type="ARBA" id="ARBA00022748"/>
    </source>
</evidence>
<evidence type="ECO:0000313" key="9">
    <source>
        <dbReference type="EMBL" id="GHA02331.1"/>
    </source>
</evidence>
<dbReference type="Pfam" id="PF23914">
    <property type="entry name" value="TPR_CcmH_CycH"/>
    <property type="match status" value="1"/>
</dbReference>
<reference evidence="9" key="2">
    <citation type="submission" date="2020-09" db="EMBL/GenBank/DDBJ databases">
        <authorList>
            <person name="Sun Q."/>
            <person name="Kim S."/>
        </authorList>
    </citation>
    <scope>NUCLEOTIDE SEQUENCE</scope>
    <source>
        <strain evidence="9">KCTC 12711</strain>
    </source>
</reference>
<accession>A0A918RL24</accession>
<keyword evidence="5" id="KW-0175">Coiled coil</keyword>
<evidence type="ECO:0000313" key="10">
    <source>
        <dbReference type="Proteomes" id="UP000614811"/>
    </source>
</evidence>
<dbReference type="EMBL" id="BMXA01000001">
    <property type="protein sequence ID" value="GHA02331.1"/>
    <property type="molecule type" value="Genomic_DNA"/>
</dbReference>
<protein>
    <submittedName>
        <fullName evidence="9">C-type cytochrome biogenesis protein CcmI</fullName>
    </submittedName>
</protein>
<dbReference type="InterPro" id="IPR017560">
    <property type="entry name" value="Cyt_c_biogenesis_CcmI"/>
</dbReference>
<dbReference type="GO" id="GO:0017004">
    <property type="term" value="P:cytochrome complex assembly"/>
    <property type="evidence" value="ECO:0007669"/>
    <property type="project" value="UniProtKB-KW"/>
</dbReference>
<keyword evidence="3" id="KW-0201">Cytochrome c-type biogenesis</keyword>
<evidence type="ECO:0000256" key="2">
    <source>
        <dbReference type="ARBA" id="ARBA00022737"/>
    </source>
</evidence>
<dbReference type="Gene3D" id="1.25.40.10">
    <property type="entry name" value="Tetratricopeptide repeat domain"/>
    <property type="match status" value="1"/>
</dbReference>
<dbReference type="PANTHER" id="PTHR47870">
    <property type="entry name" value="CYTOCHROME C-TYPE BIOGENESIS PROTEIN CCMH"/>
    <property type="match status" value="1"/>
</dbReference>
<feature type="transmembrane region" description="Helical" evidence="6">
    <location>
        <begin position="6"/>
        <end position="24"/>
    </location>
</feature>
<comment type="caution">
    <text evidence="9">The sequence shown here is derived from an EMBL/GenBank/DDBJ whole genome shotgun (WGS) entry which is preliminary data.</text>
</comment>
<proteinExistence type="predicted"/>
<evidence type="ECO:0000256" key="4">
    <source>
        <dbReference type="ARBA" id="ARBA00022803"/>
    </source>
</evidence>
<evidence type="ECO:0000256" key="1">
    <source>
        <dbReference type="ARBA" id="ARBA00004196"/>
    </source>
</evidence>
<dbReference type="AlphaFoldDB" id="A0A918RL24"/>
<dbReference type="PANTHER" id="PTHR47870:SF1">
    <property type="entry name" value="CYTOCHROME C-TYPE BIOGENESIS PROTEIN CCMH"/>
    <property type="match status" value="1"/>
</dbReference>
<evidence type="ECO:0000259" key="8">
    <source>
        <dbReference type="Pfam" id="PF23914"/>
    </source>
</evidence>
<dbReference type="InterPro" id="IPR056412">
    <property type="entry name" value="Ig_CycH"/>
</dbReference>
<keyword evidence="2" id="KW-0677">Repeat</keyword>
<feature type="domain" description="Cytochrome c-type biogenesis protein H Ig-like" evidence="7">
    <location>
        <begin position="293"/>
        <end position="399"/>
    </location>
</feature>
<keyword evidence="6" id="KW-1133">Transmembrane helix</keyword>
<sequence length="404" mass="44079">MTAFILTAIGITLAALLLAFMPLLRPRRSISYQRQAQNIHFARERIAELEEQLKNASISATDYEALKLEIETTLANDIDIDNASQEDDLPSQTGSNRGLIALLSVSIPLAAFAVYMLIGTPDATQQTAQFERPEQAEIDALIEGIEQRLQESPDDLEGWTLISRTYLSLGRYREAHDAYLRVLALGGEQASTYAALADATALMSNGEITPEAARYVERALELDADNQQALWLAGVASLQQGNQSQARVYWQKLLQRLDGMPEQQQELRDIMAQSLGTQESVTADVVTDNGPALTLRVSLDASLADSVSPNDLVFVIARAQNGPPAPLAVKRLRVSDLPLELTLSDADAMLEQLKLSKFANVVVRARISKSGQPIASSGDLQSGEQAVQTTHAERIDLTISELVE</sequence>
<dbReference type="InterPro" id="IPR051263">
    <property type="entry name" value="C-type_cytochrome_biogenesis"/>
</dbReference>
<dbReference type="RefSeq" id="WP_189398843.1">
    <property type="nucleotide sequence ID" value="NZ_BMXA01000001.1"/>
</dbReference>